<sequence>MQKVRRITQPEETFFSFPKLQPFHYSEASSTFSNDSIPVMLGTYPLTDNRDAITGIVCTKGTEGAS</sequence>
<name>A0A645JHA8_9ZZZZ</name>
<dbReference type="AlphaFoldDB" id="A0A645JHA8"/>
<proteinExistence type="predicted"/>
<gene>
    <name evidence="1" type="ORF">SDC9_210829</name>
</gene>
<protein>
    <submittedName>
        <fullName evidence="1">Uncharacterized protein</fullName>
    </submittedName>
</protein>
<comment type="caution">
    <text evidence="1">The sequence shown here is derived from an EMBL/GenBank/DDBJ whole genome shotgun (WGS) entry which is preliminary data.</text>
</comment>
<accession>A0A645JHA8</accession>
<dbReference type="EMBL" id="VSSQ01141967">
    <property type="protein sequence ID" value="MPN63075.1"/>
    <property type="molecule type" value="Genomic_DNA"/>
</dbReference>
<organism evidence="1">
    <name type="scientific">bioreactor metagenome</name>
    <dbReference type="NCBI Taxonomy" id="1076179"/>
    <lineage>
        <taxon>unclassified sequences</taxon>
        <taxon>metagenomes</taxon>
        <taxon>ecological metagenomes</taxon>
    </lineage>
</organism>
<evidence type="ECO:0000313" key="1">
    <source>
        <dbReference type="EMBL" id="MPN63075.1"/>
    </source>
</evidence>
<reference evidence="1" key="1">
    <citation type="submission" date="2019-08" db="EMBL/GenBank/DDBJ databases">
        <authorList>
            <person name="Kucharzyk K."/>
            <person name="Murdoch R.W."/>
            <person name="Higgins S."/>
            <person name="Loffler F."/>
        </authorList>
    </citation>
    <scope>NUCLEOTIDE SEQUENCE</scope>
</reference>